<dbReference type="SUPFAM" id="SSF51735">
    <property type="entry name" value="NAD(P)-binding Rossmann-fold domains"/>
    <property type="match status" value="1"/>
</dbReference>
<feature type="domain" description="NAD-dependent epimerase/dehydratase" evidence="1">
    <location>
        <begin position="10"/>
        <end position="231"/>
    </location>
</feature>
<protein>
    <submittedName>
        <fullName evidence="2">NAD(P)-dependent oxidoreductase</fullName>
    </submittedName>
</protein>
<dbReference type="AlphaFoldDB" id="A0A7V3N567"/>
<gene>
    <name evidence="2" type="ORF">ENV41_00685</name>
</gene>
<dbReference type="Pfam" id="PF01370">
    <property type="entry name" value="Epimerase"/>
    <property type="match status" value="1"/>
</dbReference>
<organism evidence="2">
    <name type="scientific">candidate division CPR3 bacterium</name>
    <dbReference type="NCBI Taxonomy" id="2268181"/>
    <lineage>
        <taxon>Bacteria</taxon>
        <taxon>Bacteria division CPR3</taxon>
    </lineage>
</organism>
<dbReference type="InterPro" id="IPR036291">
    <property type="entry name" value="NAD(P)-bd_dom_sf"/>
</dbReference>
<proteinExistence type="predicted"/>
<sequence length="319" mass="36655">MAKSLRIKIAILGGTSHIAKGLIFNFSQKKGYELSLFVRSFDRMRKFLDEISCTGKVQIKQFSDLSDDNYDVLINCIGISSAEDIANNIQTVFELTEHFDNLILDYLKKHPSSLYINFSSGAVFGTEFDRPVDETSTAKWEINNITEAAYYGIAKLNAEAKHRSFKDFNIVDLRIFGYFSRFIDLRSKYILTEILNCLKNKKEFVTDSKNIIRDYLHPKDLFSLVEKCMEVGRINDVYDTFSLKPVTKFEVLDYFFKEYGLKYAIKEDAKVSSLTGVKSAYYSNNRKAQSIGYNPQYTSMDCIAQESKIILWNSQGNLC</sequence>
<dbReference type="EMBL" id="DTGG01000022">
    <property type="protein sequence ID" value="HFZ08637.1"/>
    <property type="molecule type" value="Genomic_DNA"/>
</dbReference>
<evidence type="ECO:0000259" key="1">
    <source>
        <dbReference type="Pfam" id="PF01370"/>
    </source>
</evidence>
<evidence type="ECO:0000313" key="2">
    <source>
        <dbReference type="EMBL" id="HFZ08637.1"/>
    </source>
</evidence>
<name>A0A7V3N567_UNCC3</name>
<dbReference type="Gene3D" id="3.40.50.720">
    <property type="entry name" value="NAD(P)-binding Rossmann-like Domain"/>
    <property type="match status" value="1"/>
</dbReference>
<comment type="caution">
    <text evidence="2">The sequence shown here is derived from an EMBL/GenBank/DDBJ whole genome shotgun (WGS) entry which is preliminary data.</text>
</comment>
<reference evidence="2" key="1">
    <citation type="journal article" date="2020" name="mSystems">
        <title>Genome- and Community-Level Interaction Insights into Carbon Utilization and Element Cycling Functions of Hydrothermarchaeota in Hydrothermal Sediment.</title>
        <authorList>
            <person name="Zhou Z."/>
            <person name="Liu Y."/>
            <person name="Xu W."/>
            <person name="Pan J."/>
            <person name="Luo Z.H."/>
            <person name="Li M."/>
        </authorList>
    </citation>
    <scope>NUCLEOTIDE SEQUENCE [LARGE SCALE GENOMIC DNA]</scope>
    <source>
        <strain evidence="2">SpSt-757</strain>
    </source>
</reference>
<accession>A0A7V3N567</accession>
<dbReference type="InterPro" id="IPR001509">
    <property type="entry name" value="Epimerase_deHydtase"/>
</dbReference>